<dbReference type="RefSeq" id="XP_001268427.1">
    <property type="nucleotide sequence ID" value="XM_001268426.1"/>
</dbReference>
<dbReference type="InterPro" id="IPR016035">
    <property type="entry name" value="Acyl_Trfase/lysoPLipase"/>
</dbReference>
<keyword evidence="3 4" id="KW-0443">Lipid metabolism</keyword>
<dbReference type="GO" id="GO:0016020">
    <property type="term" value="C:membrane"/>
    <property type="evidence" value="ECO:0007669"/>
    <property type="project" value="TreeGrafter"/>
</dbReference>
<keyword evidence="7" id="KW-1185">Reference proteome</keyword>
<dbReference type="OMA" id="MREVWIE"/>
<feature type="short sequence motif" description="GXGXXG" evidence="4">
    <location>
        <begin position="15"/>
        <end position="20"/>
    </location>
</feature>
<dbReference type="GO" id="GO:0047499">
    <property type="term" value="F:calcium-independent phospholipase A2 activity"/>
    <property type="evidence" value="ECO:0007669"/>
    <property type="project" value="TreeGrafter"/>
</dbReference>
<dbReference type="PANTHER" id="PTHR24185:SF1">
    <property type="entry name" value="CALCIUM-INDEPENDENT PHOSPHOLIPASE A2-GAMMA"/>
    <property type="match status" value="1"/>
</dbReference>
<proteinExistence type="predicted"/>
<sequence length="340" mass="38165">MHLEPKKLNLLSLDGGGIRGLSSLYVLKQMMEAIDPDQPPKPCEVFDMIGGTSTGGLIAIMLGRLKMDVDQCIDAYYRLSKQAFTRKSFFPVTIRGGFNARFDSKKLEQALKTVIAEQGLDEDALLQDPDASCHVFVCATRTTTGSTTSFTSFYHLRGETHLYRVMKIWEAGRATSAAPSFFDPLMIIDSVMRNERRFIDGALGANNAVRKVWEHAMDVWKSDRFEKSESGRFEDQLGCLVSIGTGTPPEMQYTRGIFQTLKLKKGLVTDTEVEAEDFAEEHANLVDEHRYFRFNVPGGLAQIGLEEIKKINQIELETNKYLAAEAVSQEIDICARSLRR</sequence>
<feature type="short sequence motif" description="GXSXG" evidence="4">
    <location>
        <begin position="51"/>
        <end position="55"/>
    </location>
</feature>
<keyword evidence="2 4" id="KW-0442">Lipid degradation</keyword>
<dbReference type="SUPFAM" id="SSF52151">
    <property type="entry name" value="FabD/lysophospholipase-like"/>
    <property type="match status" value="1"/>
</dbReference>
<protein>
    <submittedName>
        <fullName evidence="6">Phospholipase, patatin family protein</fullName>
    </submittedName>
</protein>
<dbReference type="VEuPathDB" id="FungiDB:ACLA_087040"/>
<dbReference type="GO" id="GO:0019369">
    <property type="term" value="P:arachidonate metabolic process"/>
    <property type="evidence" value="ECO:0007669"/>
    <property type="project" value="TreeGrafter"/>
</dbReference>
<dbReference type="AlphaFoldDB" id="A1CUL4"/>
<evidence type="ECO:0000256" key="3">
    <source>
        <dbReference type="ARBA" id="ARBA00023098"/>
    </source>
</evidence>
<name>A1CUL4_ASPCL</name>
<dbReference type="PROSITE" id="PS51635">
    <property type="entry name" value="PNPLA"/>
    <property type="match status" value="1"/>
</dbReference>
<evidence type="ECO:0000256" key="1">
    <source>
        <dbReference type="ARBA" id="ARBA00022801"/>
    </source>
</evidence>
<evidence type="ECO:0000256" key="4">
    <source>
        <dbReference type="PROSITE-ProRule" id="PRU01161"/>
    </source>
</evidence>
<feature type="short sequence motif" description="DGA/G" evidence="4">
    <location>
        <begin position="200"/>
        <end position="202"/>
    </location>
</feature>
<dbReference type="GeneID" id="4699951"/>
<dbReference type="PANTHER" id="PTHR24185">
    <property type="entry name" value="CALCIUM-INDEPENDENT PHOSPHOLIPASE A2-GAMMA"/>
    <property type="match status" value="1"/>
</dbReference>
<dbReference type="Pfam" id="PF01734">
    <property type="entry name" value="Patatin"/>
    <property type="match status" value="1"/>
</dbReference>
<dbReference type="Gene3D" id="3.40.1090.10">
    <property type="entry name" value="Cytosolic phospholipase A2 catalytic domain"/>
    <property type="match status" value="1"/>
</dbReference>
<gene>
    <name evidence="6" type="ORF">ACLA_087040</name>
</gene>
<feature type="domain" description="PNPLA" evidence="5">
    <location>
        <begin position="11"/>
        <end position="213"/>
    </location>
</feature>
<feature type="active site" description="Nucleophile" evidence="4">
    <location>
        <position position="53"/>
    </location>
</feature>
<dbReference type="CDD" id="cd07216">
    <property type="entry name" value="Pat17_PNPLA8_PNPLA9_like3"/>
    <property type="match status" value="1"/>
</dbReference>
<evidence type="ECO:0000259" key="5">
    <source>
        <dbReference type="PROSITE" id="PS51635"/>
    </source>
</evidence>
<dbReference type="EMBL" id="DS027060">
    <property type="protein sequence ID" value="EAW07001.1"/>
    <property type="molecule type" value="Genomic_DNA"/>
</dbReference>
<dbReference type="HOGENOM" id="CLU_000288_144_2_1"/>
<evidence type="ECO:0000313" key="7">
    <source>
        <dbReference type="Proteomes" id="UP000006701"/>
    </source>
</evidence>
<organism evidence="6 7">
    <name type="scientific">Aspergillus clavatus (strain ATCC 1007 / CBS 513.65 / DSM 816 / NCTC 3887 / NRRL 1 / QM 1276 / 107)</name>
    <dbReference type="NCBI Taxonomy" id="344612"/>
    <lineage>
        <taxon>Eukaryota</taxon>
        <taxon>Fungi</taxon>
        <taxon>Dikarya</taxon>
        <taxon>Ascomycota</taxon>
        <taxon>Pezizomycotina</taxon>
        <taxon>Eurotiomycetes</taxon>
        <taxon>Eurotiomycetidae</taxon>
        <taxon>Eurotiales</taxon>
        <taxon>Aspergillaceae</taxon>
        <taxon>Aspergillus</taxon>
        <taxon>Aspergillus subgen. Fumigati</taxon>
    </lineage>
</organism>
<dbReference type="KEGG" id="act:ACLA_087040"/>
<dbReference type="Proteomes" id="UP000006701">
    <property type="component" value="Unassembled WGS sequence"/>
</dbReference>
<keyword evidence="1 4" id="KW-0378">Hydrolase</keyword>
<feature type="active site" description="Proton acceptor" evidence="4">
    <location>
        <position position="200"/>
    </location>
</feature>
<dbReference type="InterPro" id="IPR002641">
    <property type="entry name" value="PNPLA_dom"/>
</dbReference>
<evidence type="ECO:0000256" key="2">
    <source>
        <dbReference type="ARBA" id="ARBA00022963"/>
    </source>
</evidence>
<dbReference type="eggNOG" id="KOG4231">
    <property type="taxonomic scope" value="Eukaryota"/>
</dbReference>
<dbReference type="GO" id="GO:0016042">
    <property type="term" value="P:lipid catabolic process"/>
    <property type="evidence" value="ECO:0007669"/>
    <property type="project" value="UniProtKB-UniRule"/>
</dbReference>
<accession>A1CUL4</accession>
<reference evidence="6 7" key="1">
    <citation type="journal article" date="2008" name="PLoS Genet.">
        <title>Genomic islands in the pathogenic filamentous fungus Aspergillus fumigatus.</title>
        <authorList>
            <person name="Fedorova N.D."/>
            <person name="Khaldi N."/>
            <person name="Joardar V.S."/>
            <person name="Maiti R."/>
            <person name="Amedeo P."/>
            <person name="Anderson M.J."/>
            <person name="Crabtree J."/>
            <person name="Silva J.C."/>
            <person name="Badger J.H."/>
            <person name="Albarraq A."/>
            <person name="Angiuoli S."/>
            <person name="Bussey H."/>
            <person name="Bowyer P."/>
            <person name="Cotty P.J."/>
            <person name="Dyer P.S."/>
            <person name="Egan A."/>
            <person name="Galens K."/>
            <person name="Fraser-Liggett C.M."/>
            <person name="Haas B.J."/>
            <person name="Inman J.M."/>
            <person name="Kent R."/>
            <person name="Lemieux S."/>
            <person name="Malavazi I."/>
            <person name="Orvis J."/>
            <person name="Roemer T."/>
            <person name="Ronning C.M."/>
            <person name="Sundaram J.P."/>
            <person name="Sutton G."/>
            <person name="Turner G."/>
            <person name="Venter J.C."/>
            <person name="White O.R."/>
            <person name="Whitty B.R."/>
            <person name="Youngman P."/>
            <person name="Wolfe K.H."/>
            <person name="Goldman G.H."/>
            <person name="Wortman J.R."/>
            <person name="Jiang B."/>
            <person name="Denning D.W."/>
            <person name="Nierman W.C."/>
        </authorList>
    </citation>
    <scope>NUCLEOTIDE SEQUENCE [LARGE SCALE GENOMIC DNA]</scope>
    <source>
        <strain evidence="7">ATCC 1007 / CBS 513.65 / DSM 816 / NCTC 3887 / NRRL 1</strain>
    </source>
</reference>
<evidence type="ECO:0000313" key="6">
    <source>
        <dbReference type="EMBL" id="EAW07001.1"/>
    </source>
</evidence>
<dbReference type="OrthoDB" id="1658288at2759"/>
<dbReference type="STRING" id="344612.A1CUL4"/>
<dbReference type="GO" id="GO:0046486">
    <property type="term" value="P:glycerolipid metabolic process"/>
    <property type="evidence" value="ECO:0007669"/>
    <property type="project" value="UniProtKB-ARBA"/>
</dbReference>